<gene>
    <name evidence="1" type="ORF">RHGRI_019263</name>
</gene>
<accession>A0AAV6JBS3</accession>
<comment type="caution">
    <text evidence="1">The sequence shown here is derived from an EMBL/GenBank/DDBJ whole genome shotgun (WGS) entry which is preliminary data.</text>
</comment>
<evidence type="ECO:0000313" key="1">
    <source>
        <dbReference type="EMBL" id="KAG5538641.1"/>
    </source>
</evidence>
<dbReference type="Pfam" id="PF14223">
    <property type="entry name" value="Retrotran_gag_2"/>
    <property type="match status" value="1"/>
</dbReference>
<keyword evidence="2" id="KW-1185">Reference proteome</keyword>
<organism evidence="1 2">
    <name type="scientific">Rhododendron griersonianum</name>
    <dbReference type="NCBI Taxonomy" id="479676"/>
    <lineage>
        <taxon>Eukaryota</taxon>
        <taxon>Viridiplantae</taxon>
        <taxon>Streptophyta</taxon>
        <taxon>Embryophyta</taxon>
        <taxon>Tracheophyta</taxon>
        <taxon>Spermatophyta</taxon>
        <taxon>Magnoliopsida</taxon>
        <taxon>eudicotyledons</taxon>
        <taxon>Gunneridae</taxon>
        <taxon>Pentapetalae</taxon>
        <taxon>asterids</taxon>
        <taxon>Ericales</taxon>
        <taxon>Ericaceae</taxon>
        <taxon>Ericoideae</taxon>
        <taxon>Rhodoreae</taxon>
        <taxon>Rhododendron</taxon>
    </lineage>
</organism>
<reference evidence="1" key="1">
    <citation type="submission" date="2020-08" db="EMBL/GenBank/DDBJ databases">
        <title>Plant Genome Project.</title>
        <authorList>
            <person name="Zhang R.-G."/>
        </authorList>
    </citation>
    <scope>NUCLEOTIDE SEQUENCE</scope>
    <source>
        <strain evidence="1">WSP0</strain>
        <tissue evidence="1">Leaf</tissue>
    </source>
</reference>
<dbReference type="AlphaFoldDB" id="A0AAV6JBS3"/>
<sequence>MTELTTMKYDGSRGVQEHILNMYDKAAMLAILGIQVDESFLIQAILDSLLAQFGPFKIHYNAHKKEWSLNELINLCVYEEVRLRKERRHTALAVTQITMKEKGKVRKYSPMKVSEPEKSSQAHNGFIVKCHFYGSKGHVKEECNKRKAWFEKKGNNLSFICYESNLVEVPSNTWWIDSGATTHITNSLQEYL</sequence>
<dbReference type="EMBL" id="JACTNZ010000007">
    <property type="protein sequence ID" value="KAG5538641.1"/>
    <property type="molecule type" value="Genomic_DNA"/>
</dbReference>
<evidence type="ECO:0000313" key="2">
    <source>
        <dbReference type="Proteomes" id="UP000823749"/>
    </source>
</evidence>
<proteinExistence type="predicted"/>
<name>A0AAV6JBS3_9ERIC</name>
<dbReference type="Proteomes" id="UP000823749">
    <property type="component" value="Chromosome 7"/>
</dbReference>
<protein>
    <submittedName>
        <fullName evidence="1">Uncharacterized protein</fullName>
    </submittedName>
</protein>